<organism evidence="9 10">
    <name type="scientific">Caenimonas sedimenti</name>
    <dbReference type="NCBI Taxonomy" id="2596921"/>
    <lineage>
        <taxon>Bacteria</taxon>
        <taxon>Pseudomonadati</taxon>
        <taxon>Pseudomonadota</taxon>
        <taxon>Betaproteobacteria</taxon>
        <taxon>Burkholderiales</taxon>
        <taxon>Comamonadaceae</taxon>
        <taxon>Caenimonas</taxon>
    </lineage>
</organism>
<dbReference type="Pfam" id="PF02601">
    <property type="entry name" value="Exonuc_VII_L"/>
    <property type="match status" value="1"/>
</dbReference>
<feature type="domain" description="Exonuclease VII large subunit C-terminal" evidence="6">
    <location>
        <begin position="203"/>
        <end position="564"/>
    </location>
</feature>
<accession>A0A562ZSG3</accession>
<evidence type="ECO:0000259" key="7">
    <source>
        <dbReference type="Pfam" id="PF13742"/>
    </source>
</evidence>
<evidence type="ECO:0000256" key="5">
    <source>
        <dbReference type="NCBIfam" id="TIGR00237"/>
    </source>
</evidence>
<evidence type="ECO:0000259" key="8">
    <source>
        <dbReference type="Pfam" id="PF18974"/>
    </source>
</evidence>
<feature type="domain" description="DUF5710" evidence="8">
    <location>
        <begin position="4"/>
        <end position="46"/>
    </location>
</feature>
<dbReference type="AlphaFoldDB" id="A0A562ZSG3"/>
<dbReference type="OrthoDB" id="7235451at2"/>
<comment type="caution">
    <text evidence="9">The sequence shown here is derived from an EMBL/GenBank/DDBJ whole genome shotgun (WGS) entry which is preliminary data.</text>
</comment>
<name>A0A562ZSG3_9BURK</name>
<evidence type="ECO:0000256" key="1">
    <source>
        <dbReference type="ARBA" id="ARBA00022490"/>
    </source>
</evidence>
<keyword evidence="10" id="KW-1185">Reference proteome</keyword>
<sequence>MANTLLVVPFAQKDKAKALGARWDADQRQWFVPAGMDIAPFEAWLPAERIPDSDSRERGPNEAITPTTEPAGVSLSQLLAGVDRAVAQAYREGVWTRVDVVNATVKNRHVYLELSERNEEGAVVAQARGTIWARTADRIVPEFERASGAQLAPGIKLLVLAKPVFNAQYGFSLDITSIDASYTVGDLEAQKRRIREQLREEQIFDGNRQLTWPWDFRRVLVVAPRAGAGLGDFEVEAKRLHLGGVCEFIYAYSRFQGNGASAEIVATMEGALRQGGSQPWDALIIIRGGGAVNDLAWLNDYQLARFICTCDYPVFTGIGHKKDSTILDEVALRSFDTPSKVIAAIESHIAQRTREASDAYERIMLHARRDIERALAAGEHLDAEIRAAAQATVATARGAGAAAIHQVQMMAAAQINRARQRNEMCIREIREDARTTLRQAKHEAPAAMSTIRELSTATVRSLRSEVRGLLPAVLEQSGAHIVRARRGLEVERQGLFERAQVSVTTARSTSEALVREVVAQGPKKTLARGFAVVKGRDGKPVTTVHGAKQAGSMDVTFNDGIVRARVEPDGK</sequence>
<dbReference type="GO" id="GO:0009318">
    <property type="term" value="C:exodeoxyribonuclease VII complex"/>
    <property type="evidence" value="ECO:0007669"/>
    <property type="project" value="UniProtKB-UniRule"/>
</dbReference>
<dbReference type="PANTHER" id="PTHR30008">
    <property type="entry name" value="EXODEOXYRIBONUCLEASE 7 LARGE SUBUNIT"/>
    <property type="match status" value="1"/>
</dbReference>
<protein>
    <recommendedName>
        <fullName evidence="5">Exodeoxyribonuclease VII large subunit</fullName>
        <ecNumber evidence="5">3.1.11.6</ecNumber>
    </recommendedName>
</protein>
<dbReference type="InterPro" id="IPR043764">
    <property type="entry name" value="DUF5710"/>
</dbReference>
<dbReference type="Pfam" id="PF18974">
    <property type="entry name" value="DUF5710"/>
    <property type="match status" value="1"/>
</dbReference>
<feature type="domain" description="OB-fold nucleic acid binding" evidence="7">
    <location>
        <begin position="74"/>
        <end position="178"/>
    </location>
</feature>
<dbReference type="RefSeq" id="WP_145893143.1">
    <property type="nucleotide sequence ID" value="NZ_VOBQ01000008.1"/>
</dbReference>
<dbReference type="InterPro" id="IPR020579">
    <property type="entry name" value="Exonuc_VII_lsu_C"/>
</dbReference>
<reference evidence="9 10" key="1">
    <citation type="submission" date="2019-07" db="EMBL/GenBank/DDBJ databases">
        <title>Caenimonas sedimenti sp. nov., isolated from activated sludge.</title>
        <authorList>
            <person name="Xu J."/>
        </authorList>
    </citation>
    <scope>NUCLEOTIDE SEQUENCE [LARGE SCALE GENOMIC DNA]</scope>
    <source>
        <strain evidence="9 10">HX-9-20</strain>
    </source>
</reference>
<evidence type="ECO:0000256" key="3">
    <source>
        <dbReference type="ARBA" id="ARBA00022801"/>
    </source>
</evidence>
<evidence type="ECO:0000256" key="2">
    <source>
        <dbReference type="ARBA" id="ARBA00022722"/>
    </source>
</evidence>
<evidence type="ECO:0000313" key="9">
    <source>
        <dbReference type="EMBL" id="TWO71530.1"/>
    </source>
</evidence>
<dbReference type="EMBL" id="VOBQ01000008">
    <property type="protein sequence ID" value="TWO71530.1"/>
    <property type="molecule type" value="Genomic_DNA"/>
</dbReference>
<evidence type="ECO:0000256" key="4">
    <source>
        <dbReference type="ARBA" id="ARBA00022839"/>
    </source>
</evidence>
<dbReference type="GO" id="GO:0003676">
    <property type="term" value="F:nucleic acid binding"/>
    <property type="evidence" value="ECO:0007669"/>
    <property type="project" value="InterPro"/>
</dbReference>
<keyword evidence="1" id="KW-0963">Cytoplasm</keyword>
<dbReference type="EC" id="3.1.11.6" evidence="5"/>
<dbReference type="PANTHER" id="PTHR30008:SF0">
    <property type="entry name" value="EXODEOXYRIBONUCLEASE 7 LARGE SUBUNIT"/>
    <property type="match status" value="1"/>
</dbReference>
<dbReference type="Proteomes" id="UP000318199">
    <property type="component" value="Unassembled WGS sequence"/>
</dbReference>
<dbReference type="InterPro" id="IPR003753">
    <property type="entry name" value="Exonuc_VII_L"/>
</dbReference>
<dbReference type="InterPro" id="IPR025824">
    <property type="entry name" value="OB-fold_nuc-bd_dom"/>
</dbReference>
<evidence type="ECO:0000313" key="10">
    <source>
        <dbReference type="Proteomes" id="UP000318199"/>
    </source>
</evidence>
<dbReference type="GO" id="GO:0008855">
    <property type="term" value="F:exodeoxyribonuclease VII activity"/>
    <property type="evidence" value="ECO:0007669"/>
    <property type="project" value="UniProtKB-UniRule"/>
</dbReference>
<keyword evidence="4" id="KW-0269">Exonuclease</keyword>
<gene>
    <name evidence="9" type="ORF">FN976_11490</name>
</gene>
<evidence type="ECO:0000259" key="6">
    <source>
        <dbReference type="Pfam" id="PF02601"/>
    </source>
</evidence>
<keyword evidence="3" id="KW-0378">Hydrolase</keyword>
<proteinExistence type="predicted"/>
<dbReference type="Pfam" id="PF13742">
    <property type="entry name" value="tRNA_anti_2"/>
    <property type="match status" value="1"/>
</dbReference>
<dbReference type="GO" id="GO:0006308">
    <property type="term" value="P:DNA catabolic process"/>
    <property type="evidence" value="ECO:0007669"/>
    <property type="project" value="UniProtKB-UniRule"/>
</dbReference>
<dbReference type="CDD" id="cd04489">
    <property type="entry name" value="ExoVII_LU_OBF"/>
    <property type="match status" value="1"/>
</dbReference>
<dbReference type="NCBIfam" id="TIGR00237">
    <property type="entry name" value="xseA"/>
    <property type="match status" value="1"/>
</dbReference>
<keyword evidence="2" id="KW-0540">Nuclease</keyword>